<dbReference type="AlphaFoldDB" id="S3JGG3"/>
<gene>
    <name evidence="1" type="ORF">HMPREF0201_04846</name>
</gene>
<name>S3JGG3_9ENTR</name>
<reference evidence="1 2" key="1">
    <citation type="submission" date="2013-04" db="EMBL/GenBank/DDBJ databases">
        <authorList>
            <person name="Weinstock G."/>
            <person name="Sodergren E."/>
            <person name="Lobos E.A."/>
            <person name="Fulton L."/>
            <person name="Fulton R."/>
            <person name="Courtney L."/>
            <person name="Fronick C."/>
            <person name="O'Laughlin M."/>
            <person name="Godfrey J."/>
            <person name="Wilson R.M."/>
            <person name="Miner T."/>
            <person name="Farmer C."/>
            <person name="Delehaunty K."/>
            <person name="Cordes M."/>
            <person name="Minx P."/>
            <person name="Tomlinson C."/>
            <person name="Chen J."/>
            <person name="Wollam A."/>
            <person name="Pepin K.H."/>
            <person name="Palsikar V.B."/>
            <person name="Zhang X."/>
            <person name="Suruliraj S."/>
            <person name="Perna N.T."/>
            <person name="Plunkett G."/>
            <person name="Warren W."/>
            <person name="Mitreva M."/>
            <person name="Mardis E.R."/>
            <person name="Wilson R.K."/>
        </authorList>
    </citation>
    <scope>NUCLEOTIDE SEQUENCE [LARGE SCALE GENOMIC DNA]</scope>
    <source>
        <strain evidence="1 2">DSM 4568</strain>
    </source>
</reference>
<dbReference type="STRING" id="566551.HMPREF0201_04846"/>
<proteinExistence type="predicted"/>
<accession>S3JGG3</accession>
<dbReference type="EMBL" id="ATDT01000042">
    <property type="protein sequence ID" value="EPF12254.1"/>
    <property type="molecule type" value="Genomic_DNA"/>
</dbReference>
<comment type="caution">
    <text evidence="1">The sequence shown here is derived from an EMBL/GenBank/DDBJ whole genome shotgun (WGS) entry which is preliminary data.</text>
</comment>
<organism evidence="1 2">
    <name type="scientific">Cedecea davisae DSM 4568</name>
    <dbReference type="NCBI Taxonomy" id="566551"/>
    <lineage>
        <taxon>Bacteria</taxon>
        <taxon>Pseudomonadati</taxon>
        <taxon>Pseudomonadota</taxon>
        <taxon>Gammaproteobacteria</taxon>
        <taxon>Enterobacterales</taxon>
        <taxon>Enterobacteriaceae</taxon>
        <taxon>Cedecea</taxon>
    </lineage>
</organism>
<dbReference type="Proteomes" id="UP000014585">
    <property type="component" value="Unassembled WGS sequence"/>
</dbReference>
<protein>
    <submittedName>
        <fullName evidence="1">Uncharacterized protein</fullName>
    </submittedName>
</protein>
<dbReference type="HOGENOM" id="CLU_3096980_0_0_6"/>
<sequence>MNPEKQYSRCPLPLKIVTCQTRQENNLWFTLIKGHLRLPPRSCSERTLVVF</sequence>
<evidence type="ECO:0000313" key="2">
    <source>
        <dbReference type="Proteomes" id="UP000014585"/>
    </source>
</evidence>
<evidence type="ECO:0000313" key="1">
    <source>
        <dbReference type="EMBL" id="EPF12254.1"/>
    </source>
</evidence>